<organism evidence="9">
    <name type="scientific">Candidatus Moduliflexus flocculans</name>
    <dbReference type="NCBI Taxonomy" id="1499966"/>
    <lineage>
        <taxon>Bacteria</taxon>
        <taxon>Candidatus Moduliflexota</taxon>
        <taxon>Candidatus Moduliflexia</taxon>
        <taxon>Candidatus Moduliflexales</taxon>
        <taxon>Candidatus Moduliflexaceae</taxon>
    </lineage>
</organism>
<dbReference type="GO" id="GO:0007165">
    <property type="term" value="P:signal transduction"/>
    <property type="evidence" value="ECO:0007669"/>
    <property type="project" value="UniProtKB-KW"/>
</dbReference>
<keyword evidence="4" id="KW-0175">Coiled coil</keyword>
<dbReference type="PANTHER" id="PTHR32089:SF112">
    <property type="entry name" value="LYSOZYME-LIKE PROTEIN-RELATED"/>
    <property type="match status" value="1"/>
</dbReference>
<dbReference type="GO" id="GO:0016020">
    <property type="term" value="C:membrane"/>
    <property type="evidence" value="ECO:0007669"/>
    <property type="project" value="InterPro"/>
</dbReference>
<keyword evidence="6" id="KW-0732">Signal</keyword>
<dbReference type="EMBL" id="DF820455">
    <property type="protein sequence ID" value="GAK50042.1"/>
    <property type="molecule type" value="Genomic_DNA"/>
</dbReference>
<feature type="transmembrane region" description="Helical" evidence="5">
    <location>
        <begin position="328"/>
        <end position="353"/>
    </location>
</feature>
<evidence type="ECO:0000313" key="9">
    <source>
        <dbReference type="EMBL" id="GAK50042.1"/>
    </source>
</evidence>
<dbReference type="InterPro" id="IPR003660">
    <property type="entry name" value="HAMP_dom"/>
</dbReference>
<dbReference type="AlphaFoldDB" id="A0A0S6VRP4"/>
<feature type="signal peptide" evidence="6">
    <location>
        <begin position="1"/>
        <end position="24"/>
    </location>
</feature>
<evidence type="ECO:0000313" key="10">
    <source>
        <dbReference type="Proteomes" id="UP000030700"/>
    </source>
</evidence>
<dbReference type="SUPFAM" id="SSF58104">
    <property type="entry name" value="Methyl-accepting chemotaxis protein (MCP) signaling domain"/>
    <property type="match status" value="2"/>
</dbReference>
<gene>
    <name evidence="9" type="ORF">U14_01267</name>
</gene>
<keyword evidence="5" id="KW-0812">Transmembrane</keyword>
<dbReference type="Proteomes" id="UP000030700">
    <property type="component" value="Unassembled WGS sequence"/>
</dbReference>
<keyword evidence="1 3" id="KW-0807">Transducer</keyword>
<feature type="chain" id="PRO_5006631413" evidence="6">
    <location>
        <begin position="25"/>
        <end position="884"/>
    </location>
</feature>
<keyword evidence="10" id="KW-1185">Reference proteome</keyword>
<dbReference type="PROSITE" id="PS50885">
    <property type="entry name" value="HAMP"/>
    <property type="match status" value="1"/>
</dbReference>
<evidence type="ECO:0000256" key="3">
    <source>
        <dbReference type="PROSITE-ProRule" id="PRU00284"/>
    </source>
</evidence>
<dbReference type="SMART" id="SM00304">
    <property type="entry name" value="HAMP"/>
    <property type="match status" value="2"/>
</dbReference>
<accession>A0A0S6VRP4</accession>
<feature type="coiled-coil region" evidence="4">
    <location>
        <begin position="475"/>
        <end position="502"/>
    </location>
</feature>
<evidence type="ECO:0000259" key="7">
    <source>
        <dbReference type="PROSITE" id="PS50111"/>
    </source>
</evidence>
<dbReference type="InterPro" id="IPR004089">
    <property type="entry name" value="MCPsignal_dom"/>
</dbReference>
<dbReference type="STRING" id="1499966.U14_01267"/>
<evidence type="ECO:0000259" key="8">
    <source>
        <dbReference type="PROSITE" id="PS50885"/>
    </source>
</evidence>
<dbReference type="Gene3D" id="6.10.340.10">
    <property type="match status" value="1"/>
</dbReference>
<dbReference type="Pfam" id="PF00015">
    <property type="entry name" value="MCPsignal"/>
    <property type="match status" value="1"/>
</dbReference>
<evidence type="ECO:0000256" key="1">
    <source>
        <dbReference type="ARBA" id="ARBA00023224"/>
    </source>
</evidence>
<evidence type="ECO:0000256" key="5">
    <source>
        <dbReference type="SAM" id="Phobius"/>
    </source>
</evidence>
<dbReference type="HOGENOM" id="CLU_319274_0_0_0"/>
<evidence type="ECO:0000256" key="2">
    <source>
        <dbReference type="ARBA" id="ARBA00029447"/>
    </source>
</evidence>
<feature type="domain" description="HAMP" evidence="8">
    <location>
        <begin position="350"/>
        <end position="402"/>
    </location>
</feature>
<dbReference type="SUPFAM" id="SSF158472">
    <property type="entry name" value="HAMP domain-like"/>
    <property type="match status" value="1"/>
</dbReference>
<dbReference type="PROSITE" id="PS50111">
    <property type="entry name" value="CHEMOTAXIS_TRANSDUC_2"/>
    <property type="match status" value="1"/>
</dbReference>
<name>A0A0S6VRP4_9BACT</name>
<reference evidence="9" key="1">
    <citation type="journal article" date="2015" name="PeerJ">
        <title>First genomic representation of candidate bacterial phylum KSB3 points to enhanced environmental sensing as a trigger of wastewater bulking.</title>
        <authorList>
            <person name="Sekiguchi Y."/>
            <person name="Ohashi A."/>
            <person name="Parks D.H."/>
            <person name="Yamauchi T."/>
            <person name="Tyson G.W."/>
            <person name="Hugenholtz P."/>
        </authorList>
    </citation>
    <scope>NUCLEOTIDE SEQUENCE [LARGE SCALE GENOMIC DNA]</scope>
</reference>
<sequence length="884" mass="96449">MKSIKTYMIVSFCAIAALSITALAAIISQKISQNITGQAEKIAAETATRTYETLHLPHQAFDVLIKEDIQRSIGELCQNPIVMTDVATNRLSALDAELAAAAKKNAFDVALLLNLKGQLQASFPKDLDEFAVQEYLQSWTFAPEILRLAERTEEANSQIIESFIRHDSTGLRTLGLHAFDIDGKGALSFVAASIVRNDFQEPLAICVIGKLLHGEHTPLQRLHAMAGYASAIFLDNTPVAYTGLSAAADTSAFALAPDVYAEIIQSTEHLDREITIANTEYLASCASLNSFDHKPLGVLCFGFPASPIVEAQQKILLSGMESKRDIQAWIWGMGLLIAILFAAASWGIASMIVKPIRMLSLQAQRLAKGDLTEDIHLVSHGEIGELSESLNSMVFAFREISATSQSIATGNLHHKVTPRSEQDILGHALQKMSNYLNDMASMAETVAQGDLTIRHFPRSKDDVFGGSIQAMTEGLRALISQIKQSVNQIRATEAEIVTLVNQNIHLVNHIHESIQEMTSHIDKTGESVSVVSHNMEALFSFVTDTVNSVSLMATSITQIASNTTSLTQHTHDVMALIEQSSHSLEEIVERTDRSQEFAHSVIEDAFEGQEAVEQVMRSMEKIQETMAIAVNAISQFAHRSREIDTILDVIRDITDRTSLLALNASIIAAQAGDRGRGFAVVAEEMKSLANGVNTSTKDIALILKSVQQEASKVGQTVHDGAANVAHGIQRTQAAQKALQKIHESSQHSSSEVTMIAEALHHLMATIHQIFLEIEGVNAMTQQITAATITQEGDTSDIYTAITNINDMASQVQQMARSQLDAVRQAITRANIVNTLIDRNLESSQHIDQTAKELTSQAAVLLRSVDRFRLSAEEGRTRLMAANNN</sequence>
<dbReference type="Pfam" id="PF00672">
    <property type="entry name" value="HAMP"/>
    <property type="match status" value="1"/>
</dbReference>
<dbReference type="SMART" id="SM00283">
    <property type="entry name" value="MA"/>
    <property type="match status" value="1"/>
</dbReference>
<keyword evidence="5" id="KW-0472">Membrane</keyword>
<keyword evidence="5" id="KW-1133">Transmembrane helix</keyword>
<dbReference type="CDD" id="cd06225">
    <property type="entry name" value="HAMP"/>
    <property type="match status" value="1"/>
</dbReference>
<proteinExistence type="inferred from homology"/>
<dbReference type="Gene3D" id="1.10.287.950">
    <property type="entry name" value="Methyl-accepting chemotaxis protein"/>
    <property type="match status" value="2"/>
</dbReference>
<evidence type="ECO:0000256" key="6">
    <source>
        <dbReference type="SAM" id="SignalP"/>
    </source>
</evidence>
<evidence type="ECO:0000256" key="4">
    <source>
        <dbReference type="SAM" id="Coils"/>
    </source>
</evidence>
<feature type="domain" description="Methyl-accepting transducer" evidence="7">
    <location>
        <begin position="541"/>
        <end position="777"/>
    </location>
</feature>
<protein>
    <submittedName>
        <fullName evidence="9">Methyl-accepting chemotaxis sensory transducer</fullName>
    </submittedName>
</protein>
<dbReference type="PANTHER" id="PTHR32089">
    <property type="entry name" value="METHYL-ACCEPTING CHEMOTAXIS PROTEIN MCPB"/>
    <property type="match status" value="1"/>
</dbReference>
<comment type="similarity">
    <text evidence="2">Belongs to the methyl-accepting chemotaxis (MCP) protein family.</text>
</comment>